<evidence type="ECO:0000256" key="10">
    <source>
        <dbReference type="ARBA" id="ARBA00022927"/>
    </source>
</evidence>
<keyword evidence="10" id="KW-0653">Protein transport</keyword>
<evidence type="ECO:0000256" key="2">
    <source>
        <dbReference type="ARBA" id="ARBA00004647"/>
    </source>
</evidence>
<evidence type="ECO:0000256" key="12">
    <source>
        <dbReference type="ARBA" id="ARBA00023212"/>
    </source>
</evidence>
<evidence type="ECO:0000256" key="6">
    <source>
        <dbReference type="ARBA" id="ARBA00022490"/>
    </source>
</evidence>
<feature type="region of interest" description="Disordered" evidence="15">
    <location>
        <begin position="1"/>
        <end position="55"/>
    </location>
</feature>
<dbReference type="GO" id="GO:2001287">
    <property type="term" value="P:negative regulation of caveolin-mediated endocytosis"/>
    <property type="evidence" value="ECO:0007669"/>
    <property type="project" value="TreeGrafter"/>
</dbReference>
<evidence type="ECO:0000259" key="16">
    <source>
        <dbReference type="Pfam" id="PF05351"/>
    </source>
</evidence>
<dbReference type="GO" id="GO:0005813">
    <property type="term" value="C:centrosome"/>
    <property type="evidence" value="ECO:0007669"/>
    <property type="project" value="UniProtKB-SubCell"/>
</dbReference>
<evidence type="ECO:0000256" key="7">
    <source>
        <dbReference type="ARBA" id="ARBA00022553"/>
    </source>
</evidence>
<dbReference type="GO" id="GO:0000922">
    <property type="term" value="C:spindle pole"/>
    <property type="evidence" value="ECO:0007669"/>
    <property type="project" value="UniProtKB-SubCell"/>
</dbReference>
<keyword evidence="11" id="KW-0446">Lipid-binding</keyword>
<evidence type="ECO:0000256" key="14">
    <source>
        <dbReference type="ARBA" id="ARBA00045349"/>
    </source>
</evidence>
<evidence type="ECO:0000256" key="4">
    <source>
        <dbReference type="ARBA" id="ARBA00020727"/>
    </source>
</evidence>
<dbReference type="GO" id="GO:0051233">
    <property type="term" value="C:spindle midzone"/>
    <property type="evidence" value="ECO:0007669"/>
    <property type="project" value="TreeGrafter"/>
</dbReference>
<keyword evidence="18" id="KW-1185">Reference proteome</keyword>
<accession>A0A8C4X8C7</accession>
<dbReference type="GO" id="GO:0006897">
    <property type="term" value="P:endocytosis"/>
    <property type="evidence" value="ECO:0007669"/>
    <property type="project" value="UniProtKB-KW"/>
</dbReference>
<feature type="domain" description="GMP phosphodiesterase delta subunit" evidence="16">
    <location>
        <begin position="99"/>
        <end position="255"/>
    </location>
</feature>
<dbReference type="GO" id="GO:0000281">
    <property type="term" value="P:mitotic cytokinesis"/>
    <property type="evidence" value="ECO:0007669"/>
    <property type="project" value="TreeGrafter"/>
</dbReference>
<keyword evidence="13" id="KW-0844">Vision</keyword>
<dbReference type="AlphaFoldDB" id="A0A8C4X8C7"/>
<dbReference type="PANTHER" id="PTHR12951">
    <property type="entry name" value="RETINAL PROTEIN 4"/>
    <property type="match status" value="1"/>
</dbReference>
<dbReference type="GO" id="GO:0007601">
    <property type="term" value="P:visual perception"/>
    <property type="evidence" value="ECO:0007669"/>
    <property type="project" value="UniProtKB-KW"/>
</dbReference>
<proteinExistence type="inferred from homology"/>
<dbReference type="GO" id="GO:0042953">
    <property type="term" value="P:lipoprotein transport"/>
    <property type="evidence" value="ECO:0007669"/>
    <property type="project" value="TreeGrafter"/>
</dbReference>
<keyword evidence="8" id="KW-0254">Endocytosis</keyword>
<reference evidence="17" key="1">
    <citation type="submission" date="2021-06" db="EMBL/GenBank/DDBJ databases">
        <authorList>
            <consortium name="Wellcome Sanger Institute Data Sharing"/>
        </authorList>
    </citation>
    <scope>NUCLEOTIDE SEQUENCE [LARGE SCALE GENOMIC DNA]</scope>
</reference>
<evidence type="ECO:0000256" key="1">
    <source>
        <dbReference type="ARBA" id="ARBA00004300"/>
    </source>
</evidence>
<dbReference type="GO" id="GO:0008289">
    <property type="term" value="F:lipid binding"/>
    <property type="evidence" value="ECO:0007669"/>
    <property type="project" value="UniProtKB-KW"/>
</dbReference>
<keyword evidence="5" id="KW-0813">Transport</keyword>
<evidence type="ECO:0000256" key="13">
    <source>
        <dbReference type="ARBA" id="ARBA00023305"/>
    </source>
</evidence>
<dbReference type="Ensembl" id="ENSECRT00000013279.1">
    <property type="protein sequence ID" value="ENSECRP00000013049.1"/>
    <property type="gene ID" value="ENSECRG00000008729.1"/>
</dbReference>
<evidence type="ECO:0000256" key="15">
    <source>
        <dbReference type="SAM" id="MobiDB-lite"/>
    </source>
</evidence>
<evidence type="ECO:0000256" key="9">
    <source>
        <dbReference type="ARBA" id="ARBA00022606"/>
    </source>
</evidence>
<dbReference type="InterPro" id="IPR037036">
    <property type="entry name" value="PDED_dom_sf"/>
</dbReference>
<feature type="compositionally biased region" description="Low complexity" evidence="15">
    <location>
        <begin position="13"/>
        <end position="31"/>
    </location>
</feature>
<evidence type="ECO:0000256" key="3">
    <source>
        <dbReference type="ARBA" id="ARBA00008102"/>
    </source>
</evidence>
<evidence type="ECO:0000313" key="17">
    <source>
        <dbReference type="Ensembl" id="ENSECRP00000013049.1"/>
    </source>
</evidence>
<dbReference type="FunFam" id="2.70.50.40:FF:000001">
    <property type="entry name" value="protein unc-119 homolog A"/>
    <property type="match status" value="1"/>
</dbReference>
<comment type="subcellular location">
    <subcellularLocation>
        <location evidence="1">Cytoplasm</location>
        <location evidence="1">Cytoskeleton</location>
        <location evidence="1">Microtubule organizing center</location>
        <location evidence="1">Centrosome</location>
    </subcellularLocation>
    <subcellularLocation>
        <location evidence="2">Cytoplasm</location>
        <location evidence="2">Cytoskeleton</location>
        <location evidence="2">Spindle pole</location>
    </subcellularLocation>
</comment>
<sequence>MSYSCAGTEAVCTGQGASSSGSTTTSETDSSPPCGTRACKNQSSSSERGAAMKVKKGCNSTDAGIPVTTEEELLRKTDITPEDVLGLQKITENYLCSPEENVYQIDFTRFKIRDMETSTVLFEITKPPASERTQGDKRDYDPNAGRFVRYQFTPAFLRLRQVGATVEFTVGEKPINNFRMIERHYFREQLLKSFDFEFGFCIPSSKNTCEHIYEFPPLSEEIMREMIIHPYETQSDSFYFVDNKLVMHNKADYSYSGGP</sequence>
<dbReference type="PANTHER" id="PTHR12951:SF5">
    <property type="entry name" value="PROTEIN UNC-119 HOMOLOG A"/>
    <property type="match status" value="1"/>
</dbReference>
<dbReference type="GO" id="GO:0007399">
    <property type="term" value="P:nervous system development"/>
    <property type="evidence" value="ECO:0007669"/>
    <property type="project" value="TreeGrafter"/>
</dbReference>
<dbReference type="InterPro" id="IPR014756">
    <property type="entry name" value="Ig_E-set"/>
</dbReference>
<keyword evidence="7" id="KW-0597">Phosphoprotein</keyword>
<evidence type="ECO:0000313" key="18">
    <source>
        <dbReference type="Proteomes" id="UP000694620"/>
    </source>
</evidence>
<reference evidence="17" key="3">
    <citation type="submission" date="2025-09" db="UniProtKB">
        <authorList>
            <consortium name="Ensembl"/>
        </authorList>
    </citation>
    <scope>IDENTIFICATION</scope>
</reference>
<dbReference type="InterPro" id="IPR051519">
    <property type="entry name" value="PDE6D_unc-119_myristoyl-bd"/>
</dbReference>
<dbReference type="InterPro" id="IPR008015">
    <property type="entry name" value="PDED_dom"/>
</dbReference>
<reference evidence="17" key="2">
    <citation type="submission" date="2025-08" db="UniProtKB">
        <authorList>
            <consortium name="Ensembl"/>
        </authorList>
    </citation>
    <scope>IDENTIFICATION</scope>
</reference>
<keyword evidence="9" id="KW-0716">Sensory transduction</keyword>
<protein>
    <recommendedName>
        <fullName evidence="4">Protein unc-119 homolog A</fullName>
    </recommendedName>
</protein>
<name>A0A8C4X8C7_ERPCA</name>
<gene>
    <name evidence="17" type="primary">UNC119</name>
    <name evidence="17" type="synonym">unc119a1</name>
</gene>
<keyword evidence="12" id="KW-0206">Cytoskeleton</keyword>
<evidence type="ECO:0000256" key="11">
    <source>
        <dbReference type="ARBA" id="ARBA00023121"/>
    </source>
</evidence>
<dbReference type="Proteomes" id="UP000694620">
    <property type="component" value="Chromosome 8"/>
</dbReference>
<comment type="function">
    <text evidence="14">Involved in synaptic functions in photoreceptor cells, the signal transduction in immune cells as a Src family kinase activator, endosome recycling, the uptake of bacteria and endocytosis, protein trafficking in sensory neurons and as lipid-binding chaperone with specificity for a diverse subset of myristoylated proteins. Specifically binds the myristoyl moiety of a subset of N-terminally myristoylated proteins and is required for their localization. Binds myristoylated GNAT1 and is required for G-protein localization and trafficking in sensory neurons. Probably plays a role in trafficking proteins in photoreceptor cells. Plays important roles in mediating Src family kinase signals for the completion of cytokinesis via RAB11A.</text>
</comment>
<dbReference type="Gene3D" id="2.70.50.40">
    <property type="entry name" value="GMP phosphodiesterase, delta subunit"/>
    <property type="match status" value="1"/>
</dbReference>
<comment type="similarity">
    <text evidence="3">Belongs to the PDE6D/unc-119 family.</text>
</comment>
<dbReference type="GO" id="GO:0045171">
    <property type="term" value="C:intercellular bridge"/>
    <property type="evidence" value="ECO:0007669"/>
    <property type="project" value="TreeGrafter"/>
</dbReference>
<organism evidence="17 18">
    <name type="scientific">Erpetoichthys calabaricus</name>
    <name type="common">Rope fish</name>
    <name type="synonym">Calamoichthys calabaricus</name>
    <dbReference type="NCBI Taxonomy" id="27687"/>
    <lineage>
        <taxon>Eukaryota</taxon>
        <taxon>Metazoa</taxon>
        <taxon>Chordata</taxon>
        <taxon>Craniata</taxon>
        <taxon>Vertebrata</taxon>
        <taxon>Euteleostomi</taxon>
        <taxon>Actinopterygii</taxon>
        <taxon>Polypteriformes</taxon>
        <taxon>Polypteridae</taxon>
        <taxon>Erpetoichthys</taxon>
    </lineage>
</organism>
<dbReference type="Pfam" id="PF05351">
    <property type="entry name" value="GMP_PDE_delta"/>
    <property type="match status" value="1"/>
</dbReference>
<evidence type="ECO:0000256" key="8">
    <source>
        <dbReference type="ARBA" id="ARBA00022583"/>
    </source>
</evidence>
<dbReference type="SUPFAM" id="SSF81296">
    <property type="entry name" value="E set domains"/>
    <property type="match status" value="1"/>
</dbReference>
<evidence type="ECO:0000256" key="5">
    <source>
        <dbReference type="ARBA" id="ARBA00022448"/>
    </source>
</evidence>
<dbReference type="OrthoDB" id="10248777at2759"/>
<keyword evidence="6" id="KW-0963">Cytoplasm</keyword>
<dbReference type="GO" id="GO:1900186">
    <property type="term" value="P:negative regulation of clathrin-dependent endocytosis"/>
    <property type="evidence" value="ECO:0007669"/>
    <property type="project" value="TreeGrafter"/>
</dbReference>
<dbReference type="GeneTree" id="ENSGT00390000014595"/>